<dbReference type="Pfam" id="PF22612">
    <property type="entry name" value="GH113"/>
    <property type="match status" value="1"/>
</dbReference>
<organism evidence="1 2">
    <name type="scientific">Paenibacillus stellifer</name>
    <dbReference type="NCBI Taxonomy" id="169760"/>
    <lineage>
        <taxon>Bacteria</taxon>
        <taxon>Bacillati</taxon>
        <taxon>Bacillota</taxon>
        <taxon>Bacilli</taxon>
        <taxon>Bacillales</taxon>
        <taxon>Paenibacillaceae</taxon>
        <taxon>Paenibacillus</taxon>
    </lineage>
</organism>
<dbReference type="InterPro" id="IPR055151">
    <property type="entry name" value="GH113"/>
</dbReference>
<evidence type="ECO:0000313" key="2">
    <source>
        <dbReference type="Proteomes" id="UP000029507"/>
    </source>
</evidence>
<keyword evidence="1" id="KW-0624">Polysaccharide degradation</keyword>
<dbReference type="STRING" id="169760.PSTEL_08720"/>
<dbReference type="InterPro" id="IPR017853">
    <property type="entry name" value="GH"/>
</dbReference>
<reference evidence="1 2" key="1">
    <citation type="submission" date="2014-08" db="EMBL/GenBank/DDBJ databases">
        <title>Comparative genomics of the Paenibacillus odorifer group.</title>
        <authorList>
            <person name="den Bakker H.C."/>
            <person name="Tsai Y.-C."/>
            <person name="Martin N."/>
            <person name="Korlach J."/>
            <person name="Wiedmann M."/>
        </authorList>
    </citation>
    <scope>NUCLEOTIDE SEQUENCE [LARGE SCALE GENOMIC DNA]</scope>
    <source>
        <strain evidence="1 2">DSM 14472</strain>
    </source>
</reference>
<dbReference type="Gene3D" id="3.20.20.80">
    <property type="entry name" value="Glycosidases"/>
    <property type="match status" value="1"/>
</dbReference>
<keyword evidence="1" id="KW-0119">Carbohydrate metabolism</keyword>
<dbReference type="AlphaFoldDB" id="A0A089LST3"/>
<protein>
    <submittedName>
        <fullName evidence="1">1,4-beta-xylanase</fullName>
    </submittedName>
</protein>
<dbReference type="EMBL" id="CP009286">
    <property type="protein sequence ID" value="AIQ63165.1"/>
    <property type="molecule type" value="Genomic_DNA"/>
</dbReference>
<keyword evidence="2" id="KW-1185">Reference proteome</keyword>
<name>A0A089LST3_9BACL</name>
<dbReference type="KEGG" id="pste:PSTEL_08720"/>
<keyword evidence="1" id="KW-0326">Glycosidase</keyword>
<evidence type="ECO:0000313" key="1">
    <source>
        <dbReference type="EMBL" id="AIQ63165.1"/>
    </source>
</evidence>
<dbReference type="SUPFAM" id="SSF51445">
    <property type="entry name" value="(Trans)glycosidases"/>
    <property type="match status" value="1"/>
</dbReference>
<proteinExistence type="predicted"/>
<dbReference type="GO" id="GO:0016798">
    <property type="term" value="F:hydrolase activity, acting on glycosyl bonds"/>
    <property type="evidence" value="ECO:0007669"/>
    <property type="project" value="UniProtKB-KW"/>
</dbReference>
<dbReference type="GO" id="GO:0045493">
    <property type="term" value="P:xylan catabolic process"/>
    <property type="evidence" value="ECO:0007669"/>
    <property type="project" value="UniProtKB-KW"/>
</dbReference>
<sequence length="319" mass="36411">MRINQEYFAGVTWGAMGRRGTWATSRADRSMELMASLTGATWTAIAFAAVQAKPQSTVIPFRDEPTITDDELKWAIAKARSLNLKVCLKPIVNCGDGTWRAHINFFDKDVPCEPKWSEWFSSYTAYILHYAAIAEETGCDMLCIGCETVQADRREKEWRALIAEVRKVYSGPITYNCDKYQEDNVTWWDAVDLIASSGYYPEHDWPEQLDRIEGVAKSFGKPFFFMEAGCPSRKGSAAIPNDWTLQGEPDELEQARYYRAMFAACETQPWVQGFMLWDWPANLYEQEEAGSNDDYCMYGKQSEGIVRDYYTSKVSQSSI</sequence>
<keyword evidence="1" id="KW-0858">Xylan degradation</keyword>
<gene>
    <name evidence="1" type="ORF">PSTEL_08720</name>
</gene>
<keyword evidence="1" id="KW-0378">Hydrolase</keyword>
<accession>A0A089LST3</accession>
<dbReference type="OrthoDB" id="9773531at2"/>
<dbReference type="HOGENOM" id="CLU_074032_0_0_9"/>
<dbReference type="Proteomes" id="UP000029507">
    <property type="component" value="Chromosome"/>
</dbReference>